<feature type="binding site" evidence="9">
    <location>
        <begin position="39"/>
        <end position="43"/>
    </location>
    <ligand>
        <name>4-amino-2-methyl-5-(diphosphooxymethyl)pyrimidine</name>
        <dbReference type="ChEBI" id="CHEBI:57841"/>
    </ligand>
</feature>
<dbReference type="SUPFAM" id="SSF51391">
    <property type="entry name" value="Thiamin phosphate synthase"/>
    <property type="match status" value="1"/>
</dbReference>
<dbReference type="FunFam" id="3.20.20.70:FF:000096">
    <property type="entry name" value="Thiamine-phosphate synthase"/>
    <property type="match status" value="1"/>
</dbReference>
<evidence type="ECO:0000313" key="14">
    <source>
        <dbReference type="Proteomes" id="UP000548787"/>
    </source>
</evidence>
<evidence type="ECO:0000313" key="13">
    <source>
        <dbReference type="EMBL" id="MBA3925637.1"/>
    </source>
</evidence>
<comment type="catalytic activity">
    <reaction evidence="6 9 10">
        <text>4-methyl-5-(2-phosphooxyethyl)-thiazole + 4-amino-2-methyl-5-(diphosphooxymethyl)pyrimidine + H(+) = thiamine phosphate + diphosphate</text>
        <dbReference type="Rhea" id="RHEA:22328"/>
        <dbReference type="ChEBI" id="CHEBI:15378"/>
        <dbReference type="ChEBI" id="CHEBI:33019"/>
        <dbReference type="ChEBI" id="CHEBI:37575"/>
        <dbReference type="ChEBI" id="CHEBI:57841"/>
        <dbReference type="ChEBI" id="CHEBI:58296"/>
        <dbReference type="EC" id="2.5.1.3"/>
    </reaction>
</comment>
<reference evidence="13 14" key="1">
    <citation type="submission" date="2020-05" db="EMBL/GenBank/DDBJ databases">
        <authorList>
            <person name="Carlin C.R."/>
        </authorList>
    </citation>
    <scope>NUCLEOTIDE SEQUENCE [LARGE SCALE GENOMIC DNA]</scope>
    <source>
        <strain evidence="13 14">FSL W9-0585</strain>
    </source>
</reference>
<keyword evidence="14" id="KW-1185">Reference proteome</keyword>
<dbReference type="UniPathway" id="UPA00060">
    <property type="reaction ID" value="UER00141"/>
</dbReference>
<dbReference type="EMBL" id="JABJVM010000003">
    <property type="protein sequence ID" value="MBA3925637.1"/>
    <property type="molecule type" value="Genomic_DNA"/>
</dbReference>
<dbReference type="GO" id="GO:0009228">
    <property type="term" value="P:thiamine biosynthetic process"/>
    <property type="evidence" value="ECO:0007669"/>
    <property type="project" value="UniProtKB-KW"/>
</dbReference>
<reference evidence="13 14" key="2">
    <citation type="submission" date="2020-08" db="EMBL/GenBank/DDBJ databases">
        <title>Listeria ohnekaius sp. nov. and Listeria portnoyii sp. nov. isolated from non-agricultural and natural environments.</title>
        <authorList>
            <person name="Weller D."/>
            <person name="Belias A.M."/>
            <person name="Liao J."/>
            <person name="Guo S."/>
            <person name="Orsi R.H."/>
            <person name="Wiedmann M."/>
        </authorList>
    </citation>
    <scope>NUCLEOTIDE SEQUENCE [LARGE SCALE GENOMIC DNA]</scope>
    <source>
        <strain evidence="13 14">FSL W9-0585</strain>
    </source>
</reference>
<evidence type="ECO:0000256" key="6">
    <source>
        <dbReference type="ARBA" id="ARBA00047334"/>
    </source>
</evidence>
<feature type="binding site" evidence="9">
    <location>
        <position position="111"/>
    </location>
    <ligand>
        <name>4-amino-2-methyl-5-(diphosphooxymethyl)pyrimidine</name>
        <dbReference type="ChEBI" id="CHEBI:57841"/>
    </ligand>
</feature>
<dbReference type="PANTHER" id="PTHR20857:SF15">
    <property type="entry name" value="THIAMINE-PHOSPHATE SYNTHASE"/>
    <property type="match status" value="1"/>
</dbReference>
<comment type="cofactor">
    <cofactor evidence="9">
        <name>Mg(2+)</name>
        <dbReference type="ChEBI" id="CHEBI:18420"/>
    </cofactor>
    <text evidence="9">Binds 1 Mg(2+) ion per subunit.</text>
</comment>
<dbReference type="GO" id="GO:0009229">
    <property type="term" value="P:thiamine diphosphate biosynthetic process"/>
    <property type="evidence" value="ECO:0007669"/>
    <property type="project" value="UniProtKB-UniRule"/>
</dbReference>
<dbReference type="InterPro" id="IPR013785">
    <property type="entry name" value="Aldolase_TIM"/>
</dbReference>
<dbReference type="InterPro" id="IPR034291">
    <property type="entry name" value="TMP_synthase"/>
</dbReference>
<name>A0A7W1YFH1_9LIST</name>
<sequence length="207" mass="22309">MRVKDMLEVYFIAGTQDVPRGQLLSVLEEALQSGVTCYQFREKAYTETSEIEALAQSCQEICRKYSIPFFVNDDVEMALKIGADGIHVGQDDMAISDVIDKCAGKMKIGLSVNTLRQAERAATYEEIDYIGVGPIFATNSKLDAKPTTGLGLIRAIREAGITLPIVAIGGIREEDMSSIREAGAEGAAVISAIAKSGNIPQTIAAFR</sequence>
<feature type="domain" description="Thiamine phosphate synthase/TenI" evidence="12">
    <location>
        <begin position="9"/>
        <end position="193"/>
    </location>
</feature>
<evidence type="ECO:0000256" key="3">
    <source>
        <dbReference type="ARBA" id="ARBA00022723"/>
    </source>
</evidence>
<organism evidence="13 14">
    <name type="scientific">Listeria rustica</name>
    <dbReference type="NCBI Taxonomy" id="2713503"/>
    <lineage>
        <taxon>Bacteria</taxon>
        <taxon>Bacillati</taxon>
        <taxon>Bacillota</taxon>
        <taxon>Bacilli</taxon>
        <taxon>Bacillales</taxon>
        <taxon>Listeriaceae</taxon>
        <taxon>Listeria</taxon>
    </lineage>
</organism>
<keyword evidence="3 9" id="KW-0479">Metal-binding</keyword>
<dbReference type="GO" id="GO:0000287">
    <property type="term" value="F:magnesium ion binding"/>
    <property type="evidence" value="ECO:0007669"/>
    <property type="project" value="UniProtKB-UniRule"/>
</dbReference>
<dbReference type="Pfam" id="PF02581">
    <property type="entry name" value="TMP-TENI"/>
    <property type="match status" value="1"/>
</dbReference>
<protein>
    <recommendedName>
        <fullName evidence="9">Thiamine-phosphate synthase</fullName>
        <shortName evidence="9">TP synthase</shortName>
        <shortName evidence="9">TPS</shortName>
        <ecNumber evidence="9">2.5.1.3</ecNumber>
    </recommendedName>
    <alternativeName>
        <fullName evidence="9">Thiamine-phosphate pyrophosphorylase</fullName>
        <shortName evidence="9">TMP pyrophosphorylase</shortName>
        <shortName evidence="9">TMP-PPase</shortName>
    </alternativeName>
</protein>
<feature type="binding site" evidence="9">
    <location>
        <begin position="138"/>
        <end position="140"/>
    </location>
    <ligand>
        <name>2-[(2R,5Z)-2-carboxy-4-methylthiazol-5(2H)-ylidene]ethyl phosphate</name>
        <dbReference type="ChEBI" id="CHEBI:62899"/>
    </ligand>
</feature>
<comment type="catalytic activity">
    <reaction evidence="7 9 10">
        <text>2-(2-carboxy-4-methylthiazol-5-yl)ethyl phosphate + 4-amino-2-methyl-5-(diphosphooxymethyl)pyrimidine + 2 H(+) = thiamine phosphate + CO2 + diphosphate</text>
        <dbReference type="Rhea" id="RHEA:47848"/>
        <dbReference type="ChEBI" id="CHEBI:15378"/>
        <dbReference type="ChEBI" id="CHEBI:16526"/>
        <dbReference type="ChEBI" id="CHEBI:33019"/>
        <dbReference type="ChEBI" id="CHEBI:37575"/>
        <dbReference type="ChEBI" id="CHEBI:57841"/>
        <dbReference type="ChEBI" id="CHEBI:62890"/>
        <dbReference type="EC" id="2.5.1.3"/>
    </reaction>
</comment>
<evidence type="ECO:0000256" key="11">
    <source>
        <dbReference type="RuleBase" id="RU004253"/>
    </source>
</evidence>
<feature type="binding site" evidence="9">
    <location>
        <position position="73"/>
    </location>
    <ligand>
        <name>Mg(2+)</name>
        <dbReference type="ChEBI" id="CHEBI:18420"/>
    </ligand>
</feature>
<evidence type="ECO:0000256" key="8">
    <source>
        <dbReference type="ARBA" id="ARBA00047883"/>
    </source>
</evidence>
<feature type="binding site" evidence="9">
    <location>
        <position position="72"/>
    </location>
    <ligand>
        <name>4-amino-2-methyl-5-(diphosphooxymethyl)pyrimidine</name>
        <dbReference type="ChEBI" id="CHEBI:57841"/>
    </ligand>
</feature>
<comment type="similarity">
    <text evidence="9 10">Belongs to the thiamine-phosphate synthase family.</text>
</comment>
<dbReference type="GO" id="GO:0004789">
    <property type="term" value="F:thiamine-phosphate diphosphorylase activity"/>
    <property type="evidence" value="ECO:0007669"/>
    <property type="project" value="UniProtKB-UniRule"/>
</dbReference>
<comment type="caution">
    <text evidence="13">The sequence shown here is derived from an EMBL/GenBank/DDBJ whole genome shotgun (WGS) entry which is preliminary data.</text>
</comment>
<comment type="pathway">
    <text evidence="1 9 11">Cofactor biosynthesis; thiamine diphosphate biosynthesis; thiamine phosphate from 4-amino-2-methyl-5-diphosphomethylpyrimidine and 4-methyl-5-(2-phosphoethyl)-thiazole: step 1/1.</text>
</comment>
<gene>
    <name evidence="9" type="primary">thiE</name>
    <name evidence="13" type="ORF">HPK16_04700</name>
</gene>
<evidence type="ECO:0000256" key="5">
    <source>
        <dbReference type="ARBA" id="ARBA00022977"/>
    </source>
</evidence>
<accession>A0A7W1YFH1</accession>
<keyword evidence="4 9" id="KW-0460">Magnesium</keyword>
<feature type="binding site" evidence="9">
    <location>
        <position position="92"/>
    </location>
    <ligand>
        <name>Mg(2+)</name>
        <dbReference type="ChEBI" id="CHEBI:18420"/>
    </ligand>
</feature>
<keyword evidence="2 9" id="KW-0808">Transferase</keyword>
<comment type="function">
    <text evidence="9">Condenses 4-methyl-5-(beta-hydroxyethyl)thiazole monophosphate (THZ-P) and 2-methyl-4-amino-5-hydroxymethyl pyrimidine pyrophosphate (HMP-PP) to form thiamine monophosphate (TMP).</text>
</comment>
<comment type="catalytic activity">
    <reaction evidence="8 9 10">
        <text>2-[(2R,5Z)-2-carboxy-4-methylthiazol-5(2H)-ylidene]ethyl phosphate + 4-amino-2-methyl-5-(diphosphooxymethyl)pyrimidine + 2 H(+) = thiamine phosphate + CO2 + diphosphate</text>
        <dbReference type="Rhea" id="RHEA:47844"/>
        <dbReference type="ChEBI" id="CHEBI:15378"/>
        <dbReference type="ChEBI" id="CHEBI:16526"/>
        <dbReference type="ChEBI" id="CHEBI:33019"/>
        <dbReference type="ChEBI" id="CHEBI:37575"/>
        <dbReference type="ChEBI" id="CHEBI:57841"/>
        <dbReference type="ChEBI" id="CHEBI:62899"/>
        <dbReference type="EC" id="2.5.1.3"/>
    </reaction>
</comment>
<dbReference type="RefSeq" id="WP_181675856.1">
    <property type="nucleotide sequence ID" value="NZ_JABJVM010000003.1"/>
</dbReference>
<evidence type="ECO:0000256" key="10">
    <source>
        <dbReference type="RuleBase" id="RU003826"/>
    </source>
</evidence>
<feature type="binding site" evidence="9">
    <location>
        <begin position="190"/>
        <end position="191"/>
    </location>
    <ligand>
        <name>2-[(2R,5Z)-2-carboxy-4-methylthiazol-5(2H)-ylidene]ethyl phosphate</name>
        <dbReference type="ChEBI" id="CHEBI:62899"/>
    </ligand>
</feature>
<dbReference type="HAMAP" id="MF_00097">
    <property type="entry name" value="TMP_synthase"/>
    <property type="match status" value="1"/>
</dbReference>
<keyword evidence="5 9" id="KW-0784">Thiamine biosynthesis</keyword>
<dbReference type="InterPro" id="IPR036206">
    <property type="entry name" value="ThiamineP_synth_sf"/>
</dbReference>
<evidence type="ECO:0000256" key="2">
    <source>
        <dbReference type="ARBA" id="ARBA00022679"/>
    </source>
</evidence>
<feature type="binding site" evidence="9">
    <location>
        <position position="141"/>
    </location>
    <ligand>
        <name>4-amino-2-methyl-5-(diphosphooxymethyl)pyrimidine</name>
        <dbReference type="ChEBI" id="CHEBI:57841"/>
    </ligand>
</feature>
<dbReference type="AlphaFoldDB" id="A0A7W1YFH1"/>
<proteinExistence type="inferred from homology"/>
<evidence type="ECO:0000256" key="4">
    <source>
        <dbReference type="ARBA" id="ARBA00022842"/>
    </source>
</evidence>
<dbReference type="Gene3D" id="3.20.20.70">
    <property type="entry name" value="Aldolase class I"/>
    <property type="match status" value="1"/>
</dbReference>
<dbReference type="PANTHER" id="PTHR20857">
    <property type="entry name" value="THIAMINE-PHOSPHATE PYROPHOSPHORYLASE"/>
    <property type="match status" value="1"/>
</dbReference>
<dbReference type="CDD" id="cd00564">
    <property type="entry name" value="TMP_TenI"/>
    <property type="match status" value="1"/>
</dbReference>
<dbReference type="InterPro" id="IPR022998">
    <property type="entry name" value="ThiamineP_synth_TenI"/>
</dbReference>
<dbReference type="Proteomes" id="UP000548787">
    <property type="component" value="Unassembled WGS sequence"/>
</dbReference>
<evidence type="ECO:0000256" key="9">
    <source>
        <dbReference type="HAMAP-Rule" id="MF_00097"/>
    </source>
</evidence>
<dbReference type="NCBIfam" id="TIGR00693">
    <property type="entry name" value="thiE"/>
    <property type="match status" value="1"/>
</dbReference>
<evidence type="ECO:0000256" key="1">
    <source>
        <dbReference type="ARBA" id="ARBA00005165"/>
    </source>
</evidence>
<dbReference type="GO" id="GO:0005737">
    <property type="term" value="C:cytoplasm"/>
    <property type="evidence" value="ECO:0007669"/>
    <property type="project" value="TreeGrafter"/>
</dbReference>
<feature type="binding site" evidence="9">
    <location>
        <position position="170"/>
    </location>
    <ligand>
        <name>2-[(2R,5Z)-2-carboxy-4-methylthiazol-5(2H)-ylidene]ethyl phosphate</name>
        <dbReference type="ChEBI" id="CHEBI:62899"/>
    </ligand>
</feature>
<evidence type="ECO:0000256" key="7">
    <source>
        <dbReference type="ARBA" id="ARBA00047851"/>
    </source>
</evidence>
<evidence type="ECO:0000259" key="12">
    <source>
        <dbReference type="Pfam" id="PF02581"/>
    </source>
</evidence>
<dbReference type="EC" id="2.5.1.3" evidence="9"/>